<dbReference type="CDD" id="cd18138">
    <property type="entry name" value="HLD_clamp_pol_III_delta"/>
    <property type="match status" value="1"/>
</dbReference>
<dbReference type="EC" id="2.7.7.7" evidence="1 9"/>
<evidence type="ECO:0000313" key="12">
    <source>
        <dbReference type="EMBL" id="GAA4650784.1"/>
    </source>
</evidence>
<feature type="domain" description="DNA polymerase III delta N-terminal" evidence="10">
    <location>
        <begin position="21"/>
        <end position="136"/>
    </location>
</feature>
<evidence type="ECO:0000313" key="13">
    <source>
        <dbReference type="Proteomes" id="UP001500604"/>
    </source>
</evidence>
<dbReference type="PANTHER" id="PTHR34388:SF1">
    <property type="entry name" value="DNA POLYMERASE III SUBUNIT DELTA"/>
    <property type="match status" value="1"/>
</dbReference>
<dbReference type="SUPFAM" id="SSF48019">
    <property type="entry name" value="post-AAA+ oligomerization domain-like"/>
    <property type="match status" value="1"/>
</dbReference>
<comment type="catalytic activity">
    <reaction evidence="8">
        <text>DNA(n) + a 2'-deoxyribonucleoside 5'-triphosphate = DNA(n+1) + diphosphate</text>
        <dbReference type="Rhea" id="RHEA:22508"/>
        <dbReference type="Rhea" id="RHEA-COMP:17339"/>
        <dbReference type="Rhea" id="RHEA-COMP:17340"/>
        <dbReference type="ChEBI" id="CHEBI:33019"/>
        <dbReference type="ChEBI" id="CHEBI:61560"/>
        <dbReference type="ChEBI" id="CHEBI:173112"/>
        <dbReference type="EC" id="2.7.7.7"/>
    </reaction>
</comment>
<evidence type="ECO:0000256" key="3">
    <source>
        <dbReference type="ARBA" id="ARBA00022679"/>
    </source>
</evidence>
<gene>
    <name evidence="12" type="primary">holA</name>
    <name evidence="12" type="ORF">GCM10023116_30670</name>
</gene>
<dbReference type="Proteomes" id="UP001500604">
    <property type="component" value="Unassembled WGS sequence"/>
</dbReference>
<evidence type="ECO:0000256" key="6">
    <source>
        <dbReference type="ARBA" id="ARBA00022932"/>
    </source>
</evidence>
<dbReference type="Pfam" id="PF06144">
    <property type="entry name" value="DNA_pol3_delta"/>
    <property type="match status" value="1"/>
</dbReference>
<keyword evidence="3" id="KW-0808">Transferase</keyword>
<protein>
    <recommendedName>
        <fullName evidence="2 9">DNA polymerase III subunit delta</fullName>
        <ecNumber evidence="1 9">2.7.7.7</ecNumber>
    </recommendedName>
</protein>
<keyword evidence="13" id="KW-1185">Reference proteome</keyword>
<proteinExistence type="inferred from homology"/>
<evidence type="ECO:0000256" key="2">
    <source>
        <dbReference type="ARBA" id="ARBA00017703"/>
    </source>
</evidence>
<evidence type="ECO:0000256" key="9">
    <source>
        <dbReference type="NCBIfam" id="TIGR01128"/>
    </source>
</evidence>
<dbReference type="PANTHER" id="PTHR34388">
    <property type="entry name" value="DNA POLYMERASE III SUBUNIT DELTA"/>
    <property type="match status" value="1"/>
</dbReference>
<dbReference type="Gene3D" id="3.40.50.300">
    <property type="entry name" value="P-loop containing nucleotide triphosphate hydrolases"/>
    <property type="match status" value="1"/>
</dbReference>
<dbReference type="InterPro" id="IPR008921">
    <property type="entry name" value="DNA_pol3_clamp-load_cplx_C"/>
</dbReference>
<keyword evidence="6" id="KW-0239">DNA-directed DNA polymerase</keyword>
<feature type="domain" description="DNA polymerase III delta subunit-like C-terminal" evidence="11">
    <location>
        <begin position="212"/>
        <end position="326"/>
    </location>
</feature>
<dbReference type="InterPro" id="IPR005790">
    <property type="entry name" value="DNA_polIII_delta"/>
</dbReference>
<keyword evidence="5" id="KW-0235">DNA replication</keyword>
<evidence type="ECO:0000256" key="5">
    <source>
        <dbReference type="ARBA" id="ARBA00022705"/>
    </source>
</evidence>
<comment type="caution">
    <text evidence="12">The sequence shown here is derived from an EMBL/GenBank/DDBJ whole genome shotgun (WGS) entry which is preliminary data.</text>
</comment>
<organism evidence="12 13">
    <name type="scientific">Kistimonas scapharcae</name>
    <dbReference type="NCBI Taxonomy" id="1036133"/>
    <lineage>
        <taxon>Bacteria</taxon>
        <taxon>Pseudomonadati</taxon>
        <taxon>Pseudomonadota</taxon>
        <taxon>Gammaproteobacteria</taxon>
        <taxon>Oceanospirillales</taxon>
        <taxon>Endozoicomonadaceae</taxon>
        <taxon>Kistimonas</taxon>
    </lineage>
</organism>
<evidence type="ECO:0000256" key="8">
    <source>
        <dbReference type="ARBA" id="ARBA00049244"/>
    </source>
</evidence>
<dbReference type="NCBIfam" id="TIGR01128">
    <property type="entry name" value="holA"/>
    <property type="match status" value="1"/>
</dbReference>
<evidence type="ECO:0000259" key="11">
    <source>
        <dbReference type="Pfam" id="PF21694"/>
    </source>
</evidence>
<comment type="similarity">
    <text evidence="7">Belongs to the DNA polymerase HolA subunit family.</text>
</comment>
<accession>A0ABP8V454</accession>
<dbReference type="Gene3D" id="1.10.8.60">
    <property type="match status" value="1"/>
</dbReference>
<name>A0ABP8V454_9GAMM</name>
<dbReference type="InterPro" id="IPR048466">
    <property type="entry name" value="DNA_pol3_delta-like_C"/>
</dbReference>
<keyword evidence="4" id="KW-0548">Nucleotidyltransferase</keyword>
<evidence type="ECO:0000256" key="7">
    <source>
        <dbReference type="ARBA" id="ARBA00034754"/>
    </source>
</evidence>
<dbReference type="RefSeq" id="WP_345197027.1">
    <property type="nucleotide sequence ID" value="NZ_BAABFL010000420.1"/>
</dbReference>
<dbReference type="Pfam" id="PF21694">
    <property type="entry name" value="DNA_pol3_delta_C"/>
    <property type="match status" value="1"/>
</dbReference>
<evidence type="ECO:0000256" key="4">
    <source>
        <dbReference type="ARBA" id="ARBA00022695"/>
    </source>
</evidence>
<dbReference type="Gene3D" id="1.20.272.10">
    <property type="match status" value="1"/>
</dbReference>
<dbReference type="InterPro" id="IPR027417">
    <property type="entry name" value="P-loop_NTPase"/>
</dbReference>
<evidence type="ECO:0000259" key="10">
    <source>
        <dbReference type="Pfam" id="PF06144"/>
    </source>
</evidence>
<sequence length="348" mass="38784">MKLGKPEQLENQLKSGLMPFYILSGDEPLQIEESCDLIRAKARDSGFTERTVYHVDNGFDWGEVVEAANSLSLFAEKRVIELRVREGRFGDGKKILQECAERPPEDTVFLIITSRIDSKASKAKWFTAIEQAGVWIPVWPVEHQQLPGWITRRCQRAGLKAEPEAVTLLTERVEGNLLAAAQEIEKLRLLATDGKVTVDTVREVVSDSARYDVFGLVDAAMSGDTRHAVRIFNGLLSEGTEPPILLWAIARELRLLSHLSRKVSQGVGLEAAMDQIARSHKAAPFMLKKRKALYQGCIRKHSERKLRAMLEQASTIDEALKTGSKTCNPKDQLLDLVLSLSGLDILTA</sequence>
<dbReference type="EMBL" id="BAABFL010000420">
    <property type="protein sequence ID" value="GAA4650784.1"/>
    <property type="molecule type" value="Genomic_DNA"/>
</dbReference>
<dbReference type="SUPFAM" id="SSF52540">
    <property type="entry name" value="P-loop containing nucleoside triphosphate hydrolases"/>
    <property type="match status" value="1"/>
</dbReference>
<evidence type="ECO:0000256" key="1">
    <source>
        <dbReference type="ARBA" id="ARBA00012417"/>
    </source>
</evidence>
<dbReference type="InterPro" id="IPR010372">
    <property type="entry name" value="DNA_pol3_delta_N"/>
</dbReference>
<reference evidence="13" key="1">
    <citation type="journal article" date="2019" name="Int. J. Syst. Evol. Microbiol.">
        <title>The Global Catalogue of Microorganisms (GCM) 10K type strain sequencing project: providing services to taxonomists for standard genome sequencing and annotation.</title>
        <authorList>
            <consortium name="The Broad Institute Genomics Platform"/>
            <consortium name="The Broad Institute Genome Sequencing Center for Infectious Disease"/>
            <person name="Wu L."/>
            <person name="Ma J."/>
        </authorList>
    </citation>
    <scope>NUCLEOTIDE SEQUENCE [LARGE SCALE GENOMIC DNA]</scope>
    <source>
        <strain evidence="13">JCM 17805</strain>
    </source>
</reference>